<keyword evidence="4" id="KW-1185">Reference proteome</keyword>
<gene>
    <name evidence="2" type="ORF">R77569_02068</name>
    <name evidence="1" type="ORF">R77591_00119</name>
</gene>
<sequence length="77" mass="8383">MLSPHEIAALVLVCEESKPRDLDMADIEALLAHQLITLEPMDSGLSEPRVTVQGHALLKSLGVIRTPTRRGTLSALR</sequence>
<dbReference type="EMBL" id="CATVXE010000001">
    <property type="protein sequence ID" value="CAJ0679025.1"/>
    <property type="molecule type" value="Genomic_DNA"/>
</dbReference>
<dbReference type="EMBL" id="CAUDKV010000007">
    <property type="protein sequence ID" value="CAJ0868429.1"/>
    <property type="molecule type" value="Genomic_DNA"/>
</dbReference>
<evidence type="ECO:0000313" key="3">
    <source>
        <dbReference type="Proteomes" id="UP001190002"/>
    </source>
</evidence>
<reference evidence="1 4" key="1">
    <citation type="submission" date="2023-07" db="EMBL/GenBank/DDBJ databases">
        <authorList>
            <person name="Peeters C."/>
        </authorList>
    </citation>
    <scope>NUCLEOTIDE SEQUENCE</scope>
    <source>
        <strain evidence="2 4">R-77569</strain>
        <strain evidence="1">R-77591</strain>
    </source>
</reference>
<name>A0AAD2EHE2_9RALS</name>
<dbReference type="Proteomes" id="UP001190002">
    <property type="component" value="Unassembled WGS sequence"/>
</dbReference>
<evidence type="ECO:0000313" key="2">
    <source>
        <dbReference type="EMBL" id="CAJ0868429.1"/>
    </source>
</evidence>
<proteinExistence type="predicted"/>
<dbReference type="Proteomes" id="UP001190452">
    <property type="component" value="Unassembled WGS sequence"/>
</dbReference>
<dbReference type="AlphaFoldDB" id="A0AAD2EHE2"/>
<protein>
    <recommendedName>
        <fullName evidence="5">Preprotein translocase subunit SecA</fullName>
    </recommendedName>
</protein>
<evidence type="ECO:0008006" key="5">
    <source>
        <dbReference type="Google" id="ProtNLM"/>
    </source>
</evidence>
<organism evidence="1 3">
    <name type="scientific">Ralstonia mannitolilytica</name>
    <dbReference type="NCBI Taxonomy" id="105219"/>
    <lineage>
        <taxon>Bacteria</taxon>
        <taxon>Pseudomonadati</taxon>
        <taxon>Pseudomonadota</taxon>
        <taxon>Betaproteobacteria</taxon>
        <taxon>Burkholderiales</taxon>
        <taxon>Burkholderiaceae</taxon>
        <taxon>Ralstonia</taxon>
    </lineage>
</organism>
<comment type="caution">
    <text evidence="1">The sequence shown here is derived from an EMBL/GenBank/DDBJ whole genome shotgun (WGS) entry which is preliminary data.</text>
</comment>
<evidence type="ECO:0000313" key="1">
    <source>
        <dbReference type="EMBL" id="CAJ0679025.1"/>
    </source>
</evidence>
<accession>A0AAD2EHE2</accession>
<evidence type="ECO:0000313" key="4">
    <source>
        <dbReference type="Proteomes" id="UP001190452"/>
    </source>
</evidence>
<dbReference type="RefSeq" id="WP_063391289.1">
    <property type="nucleotide sequence ID" value="NZ_CATVWW010000004.1"/>
</dbReference>